<gene>
    <name evidence="2" type="ORF">F2Q70_00004869</name>
</gene>
<proteinExistence type="predicted"/>
<name>A0A8S9J043_BRACR</name>
<dbReference type="EMBL" id="QGKY02001015">
    <property type="protein sequence ID" value="KAF2574993.1"/>
    <property type="molecule type" value="Genomic_DNA"/>
</dbReference>
<dbReference type="SUPFAM" id="SSF117892">
    <property type="entry name" value="Band 7/SPFH domain"/>
    <property type="match status" value="1"/>
</dbReference>
<organism evidence="2">
    <name type="scientific">Brassica cretica</name>
    <name type="common">Mustard</name>
    <dbReference type="NCBI Taxonomy" id="69181"/>
    <lineage>
        <taxon>Eukaryota</taxon>
        <taxon>Viridiplantae</taxon>
        <taxon>Streptophyta</taxon>
        <taxon>Embryophyta</taxon>
        <taxon>Tracheophyta</taxon>
        <taxon>Spermatophyta</taxon>
        <taxon>Magnoliopsida</taxon>
        <taxon>eudicotyledons</taxon>
        <taxon>Gunneridae</taxon>
        <taxon>Pentapetalae</taxon>
        <taxon>rosids</taxon>
        <taxon>malvids</taxon>
        <taxon>Brassicales</taxon>
        <taxon>Brassicaceae</taxon>
        <taxon>Brassiceae</taxon>
        <taxon>Brassica</taxon>
    </lineage>
</organism>
<reference evidence="2" key="1">
    <citation type="submission" date="2019-12" db="EMBL/GenBank/DDBJ databases">
        <title>Genome sequencing and annotation of Brassica cretica.</title>
        <authorList>
            <person name="Studholme D.J."/>
            <person name="Sarris P.F."/>
        </authorList>
    </citation>
    <scope>NUCLEOTIDE SEQUENCE</scope>
    <source>
        <strain evidence="2">PFS-102/07</strain>
        <tissue evidence="2">Leaf</tissue>
    </source>
</reference>
<evidence type="ECO:0000256" key="1">
    <source>
        <dbReference type="SAM" id="MobiDB-lite"/>
    </source>
</evidence>
<feature type="region of interest" description="Disordered" evidence="1">
    <location>
        <begin position="221"/>
        <end position="244"/>
    </location>
</feature>
<dbReference type="AlphaFoldDB" id="A0A8S9J043"/>
<dbReference type="InterPro" id="IPR036013">
    <property type="entry name" value="Band_7/SPFH_dom_sf"/>
</dbReference>
<dbReference type="PANTHER" id="PTHR43327:SF36">
    <property type="entry name" value="HYPERSENSITIVE-INDUCED RESPONSE PROTEIN 1"/>
    <property type="match status" value="1"/>
</dbReference>
<comment type="caution">
    <text evidence="2">The sequence shown here is derived from an EMBL/GenBank/DDBJ whole genome shotgun (WGS) entry which is preliminary data.</text>
</comment>
<evidence type="ECO:0000313" key="2">
    <source>
        <dbReference type="EMBL" id="KAF2574993.1"/>
    </source>
</evidence>
<sequence>MTLFLRDFLDYPGLDRMEMREEIFHCGGSWVRITMIYKIHLMAYGFSDDALWASGGCGLSQQSTAEEMLDLDEEKSVIKGVLHGMYGLTLILSRDGKLGIGPRAWSVRIWCGAGLGLGIHDPQKNELCGMEIARESGTRWSSDDSLGKRAPTMAVGRDGAPTMAVGRDGAPMMAVGRDGATMAIRCPTGDNASGDHIVFNMQQRSFSSFSFHQKRMDLTIPQGPRNRKAWPELGGTTARSVGSRVSNTRSQIQAYVFDVIRASVPKLLLDDVFEQKNEIAKAVEEELEKEMSAYDKLDKISKVHNEAMFLSRVVIGIAEVKNLRDKLSILYEQDRQVDNVISDIPRDGPRRPAKNTINWQGRLSLDSSPVSRLEMDDMSGRILFPLSSVGGRVKLKGKLGSVISEYDSFWEPSIDMQIQEPIAYSIEMLSKVEPSSLIREEEEDMRELKENYLLPTLHM</sequence>
<protein>
    <submittedName>
        <fullName evidence="2">Uncharacterized protein</fullName>
    </submittedName>
</protein>
<accession>A0A8S9J043</accession>
<dbReference type="InterPro" id="IPR050710">
    <property type="entry name" value="Band7/mec-2_domain"/>
</dbReference>
<feature type="region of interest" description="Disordered" evidence="1">
    <location>
        <begin position="139"/>
        <end position="169"/>
    </location>
</feature>
<dbReference type="PANTHER" id="PTHR43327">
    <property type="entry name" value="STOMATIN-LIKE PROTEIN 2, MITOCHONDRIAL"/>
    <property type="match status" value="1"/>
</dbReference>